<feature type="compositionally biased region" description="Low complexity" evidence="1">
    <location>
        <begin position="347"/>
        <end position="366"/>
    </location>
</feature>
<dbReference type="Proteomes" id="UP001283361">
    <property type="component" value="Unassembled WGS sequence"/>
</dbReference>
<organism evidence="2 3">
    <name type="scientific">Elysia crispata</name>
    <name type="common">lettuce slug</name>
    <dbReference type="NCBI Taxonomy" id="231223"/>
    <lineage>
        <taxon>Eukaryota</taxon>
        <taxon>Metazoa</taxon>
        <taxon>Spiralia</taxon>
        <taxon>Lophotrochozoa</taxon>
        <taxon>Mollusca</taxon>
        <taxon>Gastropoda</taxon>
        <taxon>Heterobranchia</taxon>
        <taxon>Euthyneura</taxon>
        <taxon>Panpulmonata</taxon>
        <taxon>Sacoglossa</taxon>
        <taxon>Placobranchoidea</taxon>
        <taxon>Plakobranchidae</taxon>
        <taxon>Elysia</taxon>
    </lineage>
</organism>
<dbReference type="AlphaFoldDB" id="A0AAE1DM45"/>
<evidence type="ECO:0000313" key="2">
    <source>
        <dbReference type="EMBL" id="KAK3775786.1"/>
    </source>
</evidence>
<evidence type="ECO:0000256" key="1">
    <source>
        <dbReference type="SAM" id="MobiDB-lite"/>
    </source>
</evidence>
<dbReference type="EMBL" id="JAWDGP010003273">
    <property type="protein sequence ID" value="KAK3775786.1"/>
    <property type="molecule type" value="Genomic_DNA"/>
</dbReference>
<feature type="compositionally biased region" description="Low complexity" evidence="1">
    <location>
        <begin position="528"/>
        <end position="545"/>
    </location>
</feature>
<feature type="region of interest" description="Disordered" evidence="1">
    <location>
        <begin position="524"/>
        <end position="580"/>
    </location>
</feature>
<feature type="region of interest" description="Disordered" evidence="1">
    <location>
        <begin position="612"/>
        <end position="667"/>
    </location>
</feature>
<sequence>MVEERGLEEVNMLGWLKGEVWKSSGSKHCNVTQENPDIPTMRAPGVLLVLFLCICVSHANSFAFPRYSNRRPRTRLFGTSSSLASPARYNSEPRRASVVPFRIPGFERSQASITSSRASRLGFDLGLGGRALSDPIASMYDSAGGGGGSRLSFINGVGDLGGFDTLGGGGDLYAGSLGFNDGFITAASSRDLKMLDLNSAGNRLRQPIDIGNYGNQMMPSSGLGGRGILNNQDQLRNFDLNFDSSGLGGGGGGGSGGQFMVSGGGSHQRGGLASQTDQRLGGGSGSGQLALGSNTWIGLDSNDFNSGGIGLASNQVNGLGGSGSANMGIGSGIDQFSLSSFSSSSGSGQMGLSSNQLGSSLPGSQLETNPLGLSQLGTNQVGVGVGQVSSLDVAGNQLGGITAGQQGFLGQGQSGGLLGSVGSTGNTLSSQLSQGQLDMTGMSGGGQLSSLTLQSNVGGHATAGVGSGLGNQISSNSFNSNLGVLGSSLTGGSLSSALPTQETLTSGQFVSNQDPQAITITGQQNDVSSLSSGALSGAPGQGPLPTGLAPSTGEVSPTSGLEQLSPRQATVPQYNNDGGLEQFVSGSSGIIGQFSVEGPSAGQFVSRDSSQGQFVSRDSGQGQFVSRDSGQGQFLSRDSDQGQFVSRDSSQGQFISRDSGHGQFVSRDSSRGQFASEINGGGSQITSRQGDFGQFVTNEGKLGQLSVESNGLGQFASLDQNLGQFSGGENSLGQYPTGSERQISQGGETVGQLLPSGPQGAGQSLQVGEGVRQYFSNREGAGQIIFDSGQTGATDQLSGSAAGTGTGMGGSVSLLK</sequence>
<accession>A0AAE1DM45</accession>
<feature type="compositionally biased region" description="Polar residues" evidence="1">
    <location>
        <begin position="612"/>
        <end position="656"/>
    </location>
</feature>
<name>A0AAE1DM45_9GAST</name>
<feature type="compositionally biased region" description="Polar residues" evidence="1">
    <location>
        <begin position="553"/>
        <end position="576"/>
    </location>
</feature>
<proteinExistence type="predicted"/>
<feature type="region of interest" description="Disordered" evidence="1">
    <location>
        <begin position="347"/>
        <end position="370"/>
    </location>
</feature>
<protein>
    <submittedName>
        <fullName evidence="2">Uncharacterized protein</fullName>
    </submittedName>
</protein>
<feature type="compositionally biased region" description="Gly residues" evidence="1">
    <location>
        <begin position="253"/>
        <end position="268"/>
    </location>
</feature>
<evidence type="ECO:0000313" key="3">
    <source>
        <dbReference type="Proteomes" id="UP001283361"/>
    </source>
</evidence>
<comment type="caution">
    <text evidence="2">The sequence shown here is derived from an EMBL/GenBank/DDBJ whole genome shotgun (WGS) entry which is preliminary data.</text>
</comment>
<feature type="region of interest" description="Disordered" evidence="1">
    <location>
        <begin position="789"/>
        <end position="816"/>
    </location>
</feature>
<feature type="region of interest" description="Disordered" evidence="1">
    <location>
        <begin position="253"/>
        <end position="285"/>
    </location>
</feature>
<reference evidence="2" key="1">
    <citation type="journal article" date="2023" name="G3 (Bethesda)">
        <title>A reference genome for the long-term kleptoplast-retaining sea slug Elysia crispata morphotype clarki.</title>
        <authorList>
            <person name="Eastman K.E."/>
            <person name="Pendleton A.L."/>
            <person name="Shaikh M.A."/>
            <person name="Suttiyut T."/>
            <person name="Ogas R."/>
            <person name="Tomko P."/>
            <person name="Gavelis G."/>
            <person name="Widhalm J.R."/>
            <person name="Wisecaver J.H."/>
        </authorList>
    </citation>
    <scope>NUCLEOTIDE SEQUENCE</scope>
    <source>
        <strain evidence="2">ECLA1</strain>
    </source>
</reference>
<keyword evidence="3" id="KW-1185">Reference proteome</keyword>
<gene>
    <name evidence="2" type="ORF">RRG08_047974</name>
</gene>